<dbReference type="OrthoDB" id="5586649at2759"/>
<dbReference type="Proteomes" id="UP000078512">
    <property type="component" value="Unassembled WGS sequence"/>
</dbReference>
<dbReference type="AlphaFoldDB" id="A0A197JQS3"/>
<keyword evidence="2" id="KW-0812">Transmembrane</keyword>
<feature type="transmembrane region" description="Helical" evidence="2">
    <location>
        <begin position="69"/>
        <end position="87"/>
    </location>
</feature>
<feature type="domain" description="Chaplin" evidence="3">
    <location>
        <begin position="78"/>
        <end position="118"/>
    </location>
</feature>
<keyword evidence="2" id="KW-1133">Transmembrane helix</keyword>
<dbReference type="Pfam" id="PF03777">
    <property type="entry name" value="ChpA-C"/>
    <property type="match status" value="1"/>
</dbReference>
<gene>
    <name evidence="4" type="ORF">K457DRAFT_21087</name>
</gene>
<sequence length="119" mass="12573">MAAPSGFNQTHTAGWGRRQSSAGQTHNNPRKTFYSNSPTVVAYILDLLIPLQTLDSCDSLQSFMALRTACFLFLGIALATLTCAAPVKVPINIPINLCGDTVSVVGSLNPAFGTTCTNP</sequence>
<reference evidence="4 5" key="1">
    <citation type="submission" date="2016-05" db="EMBL/GenBank/DDBJ databases">
        <title>Genome sequencing reveals origins of a unique bacterial endosymbiosis in the earliest lineages of terrestrial Fungi.</title>
        <authorList>
            <consortium name="DOE Joint Genome Institute"/>
            <person name="Uehling J."/>
            <person name="Gryganskyi A."/>
            <person name="Hameed K."/>
            <person name="Tschaplinski T."/>
            <person name="Misztal P."/>
            <person name="Wu S."/>
            <person name="Desiro A."/>
            <person name="Vande Pol N."/>
            <person name="Du Z.-Y."/>
            <person name="Zienkiewicz A."/>
            <person name="Zienkiewicz K."/>
            <person name="Morin E."/>
            <person name="Tisserant E."/>
            <person name="Splivallo R."/>
            <person name="Hainaut M."/>
            <person name="Henrissat B."/>
            <person name="Ohm R."/>
            <person name="Kuo A."/>
            <person name="Yan J."/>
            <person name="Lipzen A."/>
            <person name="Nolan M."/>
            <person name="Labutti K."/>
            <person name="Barry K."/>
            <person name="Goldstein A."/>
            <person name="Labbe J."/>
            <person name="Schadt C."/>
            <person name="Tuskan G."/>
            <person name="Grigoriev I."/>
            <person name="Martin F."/>
            <person name="Vilgalys R."/>
            <person name="Bonito G."/>
        </authorList>
    </citation>
    <scope>NUCLEOTIDE SEQUENCE [LARGE SCALE GENOMIC DNA]</scope>
    <source>
        <strain evidence="4 5">AG-77</strain>
    </source>
</reference>
<feature type="compositionally biased region" description="Polar residues" evidence="1">
    <location>
        <begin position="1"/>
        <end position="27"/>
    </location>
</feature>
<proteinExistence type="predicted"/>
<keyword evidence="2" id="KW-0472">Membrane</keyword>
<dbReference type="EMBL" id="KV442056">
    <property type="protein sequence ID" value="OAQ27530.1"/>
    <property type="molecule type" value="Genomic_DNA"/>
</dbReference>
<evidence type="ECO:0000259" key="3">
    <source>
        <dbReference type="PROSITE" id="PS51884"/>
    </source>
</evidence>
<evidence type="ECO:0000256" key="2">
    <source>
        <dbReference type="SAM" id="Phobius"/>
    </source>
</evidence>
<keyword evidence="5" id="KW-1185">Reference proteome</keyword>
<name>A0A197JQS3_9FUNG</name>
<evidence type="ECO:0000313" key="5">
    <source>
        <dbReference type="Proteomes" id="UP000078512"/>
    </source>
</evidence>
<protein>
    <recommendedName>
        <fullName evidence="3">Chaplin domain-containing protein</fullName>
    </recommendedName>
</protein>
<evidence type="ECO:0000313" key="4">
    <source>
        <dbReference type="EMBL" id="OAQ27530.1"/>
    </source>
</evidence>
<organism evidence="4 5">
    <name type="scientific">Linnemannia elongata AG-77</name>
    <dbReference type="NCBI Taxonomy" id="1314771"/>
    <lineage>
        <taxon>Eukaryota</taxon>
        <taxon>Fungi</taxon>
        <taxon>Fungi incertae sedis</taxon>
        <taxon>Mucoromycota</taxon>
        <taxon>Mortierellomycotina</taxon>
        <taxon>Mortierellomycetes</taxon>
        <taxon>Mortierellales</taxon>
        <taxon>Mortierellaceae</taxon>
        <taxon>Linnemannia</taxon>
    </lineage>
</organism>
<evidence type="ECO:0000256" key="1">
    <source>
        <dbReference type="SAM" id="MobiDB-lite"/>
    </source>
</evidence>
<dbReference type="InterPro" id="IPR005528">
    <property type="entry name" value="ChpA-H"/>
</dbReference>
<accession>A0A197JQS3</accession>
<dbReference type="PROSITE" id="PS51884">
    <property type="entry name" value="CHAPLIN"/>
    <property type="match status" value="1"/>
</dbReference>
<feature type="region of interest" description="Disordered" evidence="1">
    <location>
        <begin position="1"/>
        <end position="31"/>
    </location>
</feature>